<dbReference type="EMBL" id="HF935952">
    <property type="protein sequence ID" value="CCX14297.1"/>
    <property type="molecule type" value="Genomic_DNA"/>
</dbReference>
<dbReference type="InterPro" id="IPR025202">
    <property type="entry name" value="PLD-like_dom"/>
</dbReference>
<dbReference type="SUPFAM" id="SSF56024">
    <property type="entry name" value="Phospholipase D/nuclease"/>
    <property type="match status" value="2"/>
</dbReference>
<dbReference type="PANTHER" id="PTHR21248:SF11">
    <property type="entry name" value="PLD PHOSPHODIESTERASE DOMAIN-CONTAINING PROTEIN"/>
    <property type="match status" value="1"/>
</dbReference>
<dbReference type="OrthoDB" id="2958217at2759"/>
<organism evidence="2 3">
    <name type="scientific">Pyronema omphalodes (strain CBS 100304)</name>
    <name type="common">Pyronema confluens</name>
    <dbReference type="NCBI Taxonomy" id="1076935"/>
    <lineage>
        <taxon>Eukaryota</taxon>
        <taxon>Fungi</taxon>
        <taxon>Dikarya</taxon>
        <taxon>Ascomycota</taxon>
        <taxon>Pezizomycotina</taxon>
        <taxon>Pezizomycetes</taxon>
        <taxon>Pezizales</taxon>
        <taxon>Pyronemataceae</taxon>
        <taxon>Pyronema</taxon>
    </lineage>
</organism>
<keyword evidence="3" id="KW-1185">Reference proteome</keyword>
<dbReference type="InterPro" id="IPR001736">
    <property type="entry name" value="PLipase_D/transphosphatidylase"/>
</dbReference>
<evidence type="ECO:0000313" key="2">
    <source>
        <dbReference type="EMBL" id="CCX14297.1"/>
    </source>
</evidence>
<protein>
    <submittedName>
        <fullName evidence="2">Similar to Probable cardiolipin synthase acc. no. P31048</fullName>
    </submittedName>
</protein>
<dbReference type="CDD" id="cd00138">
    <property type="entry name" value="PLDc_SF"/>
    <property type="match status" value="1"/>
</dbReference>
<dbReference type="STRING" id="1076935.U4LFR6"/>
<accession>U4LFR6</accession>
<gene>
    <name evidence="2" type="ORF">PCON_13890</name>
</gene>
<reference evidence="2 3" key="1">
    <citation type="journal article" date="2013" name="PLoS Genet.">
        <title>The genome and development-dependent transcriptomes of Pyronema confluens: a window into fungal evolution.</title>
        <authorList>
            <person name="Traeger S."/>
            <person name="Altegoer F."/>
            <person name="Freitag M."/>
            <person name="Gabaldon T."/>
            <person name="Kempken F."/>
            <person name="Kumar A."/>
            <person name="Marcet-Houben M."/>
            <person name="Poggeler S."/>
            <person name="Stajich J.E."/>
            <person name="Nowrousian M."/>
        </authorList>
    </citation>
    <scope>NUCLEOTIDE SEQUENCE [LARGE SCALE GENOMIC DNA]</scope>
    <source>
        <strain evidence="3">CBS 100304</strain>
        <tissue evidence="2">Vegetative mycelium</tissue>
    </source>
</reference>
<dbReference type="GO" id="GO:0030572">
    <property type="term" value="F:phosphatidyltransferase activity"/>
    <property type="evidence" value="ECO:0007669"/>
    <property type="project" value="UniProtKB-ARBA"/>
</dbReference>
<dbReference type="Gene3D" id="3.30.870.10">
    <property type="entry name" value="Endonuclease Chain A"/>
    <property type="match status" value="2"/>
</dbReference>
<evidence type="ECO:0000259" key="1">
    <source>
        <dbReference type="PROSITE" id="PS50035"/>
    </source>
</evidence>
<name>U4LFR6_PYROM</name>
<sequence length="438" mass="48118">MTPLLPTHNQNTDTSTAYSVVSSYVAALQELGITLSQRHITLLETFLSEIAPSELPLPTTALLGTSVPGELHVGTGLTVTQHISSAIASAQQSVLFATCFWADSESRNVLAAALRELSSRSVASNKRVTVRIGFSSSGVFQKLFHPQTERGKTYAPSTWPGLGLPSASELPGLDLEVKSIFFLPFSVLHSKFCIVDGKQLFLPSANVSWETWLEQCTTFTGPIVGTFSAFWDKIWGPSGKHPMLLQTPQGKEVVPTIFLPHLHHRYPYPLFPPPASPQNIFFLELIKTTSHRIYIHTPNLTSEPLSDALCAAIERGVNVQIVTCRRMMLLEQLVTAAITTEICVERIIKKTKGIQGKLQVWYYEGDPVVKSHVKAMIADGEITILGSANGDRASWYTSQEVNVAVFDKEFAERTRRELVQGARGGRLECVAGDGELEE</sequence>
<proteinExistence type="predicted"/>
<dbReference type="SMART" id="SM00155">
    <property type="entry name" value="PLDc"/>
    <property type="match status" value="2"/>
</dbReference>
<dbReference type="PANTHER" id="PTHR21248">
    <property type="entry name" value="CARDIOLIPIN SYNTHASE"/>
    <property type="match status" value="1"/>
</dbReference>
<evidence type="ECO:0000313" key="3">
    <source>
        <dbReference type="Proteomes" id="UP000018144"/>
    </source>
</evidence>
<feature type="domain" description="PLD phosphodiesterase" evidence="1">
    <location>
        <begin position="372"/>
        <end position="394"/>
    </location>
</feature>
<dbReference type="OMA" id="MDRASWY"/>
<dbReference type="AlphaFoldDB" id="U4LFR6"/>
<dbReference type="GO" id="GO:0032049">
    <property type="term" value="P:cardiolipin biosynthetic process"/>
    <property type="evidence" value="ECO:0007669"/>
    <property type="project" value="UniProtKB-ARBA"/>
</dbReference>
<dbReference type="PROSITE" id="PS50035">
    <property type="entry name" value="PLD"/>
    <property type="match status" value="2"/>
</dbReference>
<feature type="domain" description="PLD phosphodiesterase" evidence="1">
    <location>
        <begin position="184"/>
        <end position="211"/>
    </location>
</feature>
<dbReference type="eggNOG" id="ENOG502RYWJ">
    <property type="taxonomic scope" value="Eukaryota"/>
</dbReference>
<dbReference type="Proteomes" id="UP000018144">
    <property type="component" value="Unassembled WGS sequence"/>
</dbReference>
<dbReference type="Pfam" id="PF13091">
    <property type="entry name" value="PLDc_2"/>
    <property type="match status" value="1"/>
</dbReference>